<sequence>MKDCEKVVVISELHSDEWSSEDEDPANKEKNSEKRPERLDKLNSVIKIHEKKILAMRILRRVDEIGECIRTGLIRMRHHLDNAPVSEDSEDSEDENESHNEGGDNNNDNNNNDDNNNNSDNNNNNEFNDNNNNNNIFF</sequence>
<evidence type="ECO:0000256" key="1">
    <source>
        <dbReference type="SAM" id="MobiDB-lite"/>
    </source>
</evidence>
<organism evidence="2 3">
    <name type="scientific">Rhizophagus irregularis</name>
    <dbReference type="NCBI Taxonomy" id="588596"/>
    <lineage>
        <taxon>Eukaryota</taxon>
        <taxon>Fungi</taxon>
        <taxon>Fungi incertae sedis</taxon>
        <taxon>Mucoromycota</taxon>
        <taxon>Glomeromycotina</taxon>
        <taxon>Glomeromycetes</taxon>
        <taxon>Glomerales</taxon>
        <taxon>Glomeraceae</taxon>
        <taxon>Rhizophagus</taxon>
    </lineage>
</organism>
<proteinExistence type="predicted"/>
<feature type="compositionally biased region" description="Low complexity" evidence="1">
    <location>
        <begin position="103"/>
        <end position="138"/>
    </location>
</feature>
<dbReference type="VEuPathDB" id="FungiDB:RhiirA1_460135"/>
<evidence type="ECO:0000313" key="2">
    <source>
        <dbReference type="EMBL" id="PKC66124.1"/>
    </source>
</evidence>
<dbReference type="AlphaFoldDB" id="A0A2I1EMP7"/>
<dbReference type="EMBL" id="LLXH01000486">
    <property type="protein sequence ID" value="PKC66124.1"/>
    <property type="molecule type" value="Genomic_DNA"/>
</dbReference>
<reference evidence="2 3" key="1">
    <citation type="submission" date="2017-10" db="EMBL/GenBank/DDBJ databases">
        <title>Extensive intraspecific genome diversity in a model arbuscular mycorrhizal fungus.</title>
        <authorList>
            <person name="Chen E.C.H."/>
            <person name="Morin E."/>
            <person name="Baudet D."/>
            <person name="Noel J."/>
            <person name="Ndikumana S."/>
            <person name="Charron P."/>
            <person name="St-Onge C."/>
            <person name="Giorgi J."/>
            <person name="Grigoriev I.V."/>
            <person name="Roux C."/>
            <person name="Martin F.M."/>
            <person name="Corradi N."/>
        </authorList>
    </citation>
    <scope>NUCLEOTIDE SEQUENCE [LARGE SCALE GENOMIC DNA]</scope>
    <source>
        <strain evidence="2 3">A1</strain>
    </source>
</reference>
<dbReference type="Proteomes" id="UP000232688">
    <property type="component" value="Unassembled WGS sequence"/>
</dbReference>
<name>A0A2I1EMP7_9GLOM</name>
<evidence type="ECO:0000313" key="3">
    <source>
        <dbReference type="Proteomes" id="UP000232688"/>
    </source>
</evidence>
<feature type="compositionally biased region" description="Acidic residues" evidence="1">
    <location>
        <begin position="87"/>
        <end position="96"/>
    </location>
</feature>
<comment type="caution">
    <text evidence="2">The sequence shown here is derived from an EMBL/GenBank/DDBJ whole genome shotgun (WGS) entry which is preliminary data.</text>
</comment>
<protein>
    <submittedName>
        <fullName evidence="2">Uncharacterized protein</fullName>
    </submittedName>
</protein>
<dbReference type="OrthoDB" id="2425865at2759"/>
<accession>A0A2I1EMP7</accession>
<gene>
    <name evidence="2" type="ORF">RhiirA1_460135</name>
</gene>
<feature type="compositionally biased region" description="Basic and acidic residues" evidence="1">
    <location>
        <begin position="25"/>
        <end position="44"/>
    </location>
</feature>
<feature type="region of interest" description="Disordered" evidence="1">
    <location>
        <begin position="73"/>
        <end position="138"/>
    </location>
</feature>
<feature type="region of interest" description="Disordered" evidence="1">
    <location>
        <begin position="12"/>
        <end position="44"/>
    </location>
</feature>
<reference evidence="2 3" key="2">
    <citation type="submission" date="2017-10" db="EMBL/GenBank/DDBJ databases">
        <title>Genome analyses suggest a sexual origin of heterokaryosis in a supposedly ancient asexual fungus.</title>
        <authorList>
            <person name="Corradi N."/>
            <person name="Sedzielewska K."/>
            <person name="Noel J."/>
            <person name="Charron P."/>
            <person name="Farinelli L."/>
            <person name="Marton T."/>
            <person name="Kruger M."/>
            <person name="Pelin A."/>
            <person name="Brachmann A."/>
            <person name="Corradi N."/>
        </authorList>
    </citation>
    <scope>NUCLEOTIDE SEQUENCE [LARGE SCALE GENOMIC DNA]</scope>
    <source>
        <strain evidence="2 3">A1</strain>
    </source>
</reference>